<dbReference type="Gene3D" id="2.60.120.1440">
    <property type="match status" value="1"/>
</dbReference>
<dbReference type="Pfam" id="PF16344">
    <property type="entry name" value="FecR_C"/>
    <property type="match status" value="1"/>
</dbReference>
<accession>A0A4R4KLW1</accession>
<dbReference type="Pfam" id="PF04773">
    <property type="entry name" value="FecR"/>
    <property type="match status" value="1"/>
</dbReference>
<comment type="caution">
    <text evidence="4">The sequence shown here is derived from an EMBL/GenBank/DDBJ whole genome shotgun (WGS) entry which is preliminary data.</text>
</comment>
<protein>
    <submittedName>
        <fullName evidence="4">DUF4974 domain-containing protein</fullName>
    </submittedName>
</protein>
<feature type="transmembrane region" description="Helical" evidence="1">
    <location>
        <begin position="101"/>
        <end position="119"/>
    </location>
</feature>
<keyword evidence="1" id="KW-1133">Transmembrane helix</keyword>
<evidence type="ECO:0000313" key="4">
    <source>
        <dbReference type="EMBL" id="TDB67952.1"/>
    </source>
</evidence>
<dbReference type="InterPro" id="IPR006860">
    <property type="entry name" value="FecR"/>
</dbReference>
<dbReference type="RefSeq" id="WP_132114446.1">
    <property type="nucleotide sequence ID" value="NZ_SMJU01000002.1"/>
</dbReference>
<evidence type="ECO:0000259" key="2">
    <source>
        <dbReference type="Pfam" id="PF04773"/>
    </source>
</evidence>
<dbReference type="PIRSF" id="PIRSF018266">
    <property type="entry name" value="FecR"/>
    <property type="match status" value="1"/>
</dbReference>
<sequence>METNVHKYLLFDHFAGKSTAMQKRLIEDWLKHPQNQELFYEWLVEWERHSPQYLPELDQKLEAYIQHMAHSQHAGTAEQPETIQENTSEQGGSPWRFNRRLLWSAASLFFVLGLAAWLLQDMWLYTTYRTAYNETKTLNLIDGTKVILNSNSSLKIPSFGFGNRTREVILTGEANFSVKHTLDNQKFIVKTPQNLEVVVLGTEFTVYSRVRGSKVVLDKGKVQLRYQQGNTQKEMMMAPGDLVTVDLAGLANVRKIQNPKNHAAWAAHRFVFEGTTLQELTQLFEDNFGLKIRIEGEELKKLTLYGSFQAHSAEELLKALTEAANLSYTIQNDSIIVTDSLF</sequence>
<evidence type="ECO:0000259" key="3">
    <source>
        <dbReference type="Pfam" id="PF16344"/>
    </source>
</evidence>
<proteinExistence type="predicted"/>
<feature type="domain" description="Protein FecR C-terminal" evidence="3">
    <location>
        <begin position="269"/>
        <end position="337"/>
    </location>
</feature>
<keyword evidence="5" id="KW-1185">Reference proteome</keyword>
<keyword evidence="1" id="KW-0472">Membrane</keyword>
<dbReference type="GO" id="GO:0016989">
    <property type="term" value="F:sigma factor antagonist activity"/>
    <property type="evidence" value="ECO:0007669"/>
    <property type="project" value="TreeGrafter"/>
</dbReference>
<dbReference type="OrthoDB" id="1523489at2"/>
<evidence type="ECO:0000256" key="1">
    <source>
        <dbReference type="SAM" id="Phobius"/>
    </source>
</evidence>
<dbReference type="InterPro" id="IPR012373">
    <property type="entry name" value="Ferrdict_sens_TM"/>
</dbReference>
<dbReference type="AlphaFoldDB" id="A0A4R4KLW1"/>
<dbReference type="Proteomes" id="UP000295706">
    <property type="component" value="Unassembled WGS sequence"/>
</dbReference>
<keyword evidence="1" id="KW-0812">Transmembrane</keyword>
<reference evidence="4 5" key="1">
    <citation type="submission" date="2019-02" db="EMBL/GenBank/DDBJ databases">
        <title>Arundinibacter roseus gen. nov., sp. nov., a new member of the family Cytophagaceae.</title>
        <authorList>
            <person name="Szuroczki S."/>
            <person name="Khayer B."/>
            <person name="Sproer C."/>
            <person name="Toumi M."/>
            <person name="Szabo A."/>
            <person name="Felfoldi T."/>
            <person name="Schumann P."/>
            <person name="Toth E."/>
        </authorList>
    </citation>
    <scope>NUCLEOTIDE SEQUENCE [LARGE SCALE GENOMIC DNA]</scope>
    <source>
        <strain evidence="4 5">DMA-k-7a</strain>
    </source>
</reference>
<dbReference type="PANTHER" id="PTHR30273:SF2">
    <property type="entry name" value="PROTEIN FECR"/>
    <property type="match status" value="1"/>
</dbReference>
<dbReference type="Gene3D" id="3.55.50.30">
    <property type="match status" value="1"/>
</dbReference>
<dbReference type="EMBL" id="SMJU01000002">
    <property type="protein sequence ID" value="TDB67952.1"/>
    <property type="molecule type" value="Genomic_DNA"/>
</dbReference>
<dbReference type="PANTHER" id="PTHR30273">
    <property type="entry name" value="PERIPLASMIC SIGNAL SENSOR AND SIGMA FACTOR ACTIVATOR FECR-RELATED"/>
    <property type="match status" value="1"/>
</dbReference>
<dbReference type="InterPro" id="IPR032508">
    <property type="entry name" value="FecR_C"/>
</dbReference>
<name>A0A4R4KLW1_9BACT</name>
<organism evidence="4 5">
    <name type="scientific">Arundinibacter roseus</name>
    <dbReference type="NCBI Taxonomy" id="2070510"/>
    <lineage>
        <taxon>Bacteria</taxon>
        <taxon>Pseudomonadati</taxon>
        <taxon>Bacteroidota</taxon>
        <taxon>Cytophagia</taxon>
        <taxon>Cytophagales</taxon>
        <taxon>Spirosomataceae</taxon>
        <taxon>Arundinibacter</taxon>
    </lineage>
</organism>
<feature type="domain" description="FecR protein" evidence="2">
    <location>
        <begin position="127"/>
        <end position="223"/>
    </location>
</feature>
<gene>
    <name evidence="4" type="ORF">EZE20_03215</name>
</gene>
<evidence type="ECO:0000313" key="5">
    <source>
        <dbReference type="Proteomes" id="UP000295706"/>
    </source>
</evidence>